<dbReference type="EMBL" id="JAGIOO010000001">
    <property type="protein sequence ID" value="MBP2471670.1"/>
    <property type="molecule type" value="Genomic_DNA"/>
</dbReference>
<dbReference type="Proteomes" id="UP001519363">
    <property type="component" value="Unassembled WGS sequence"/>
</dbReference>
<proteinExistence type="predicted"/>
<evidence type="ECO:0008006" key="3">
    <source>
        <dbReference type="Google" id="ProtNLM"/>
    </source>
</evidence>
<gene>
    <name evidence="1" type="ORF">JOF53_000542</name>
</gene>
<comment type="caution">
    <text evidence="1">The sequence shown here is derived from an EMBL/GenBank/DDBJ whole genome shotgun (WGS) entry which is preliminary data.</text>
</comment>
<keyword evidence="2" id="KW-1185">Reference proteome</keyword>
<protein>
    <recommendedName>
        <fullName evidence="3">DUF2716 domain-containing protein</fullName>
    </recommendedName>
</protein>
<dbReference type="InterPro" id="IPR020323">
    <property type="entry name" value="DUF2716"/>
</dbReference>
<evidence type="ECO:0000313" key="2">
    <source>
        <dbReference type="Proteomes" id="UP001519363"/>
    </source>
</evidence>
<sequence length="592" mass="65624">MTSPSEPLGPIVPERLPVGAVVVQDGPVRRTHFGTHARIDHGPLPAHGLAELVRRQVGECARRGEPVEWLVRSAELGEHLLAAGFRVGWSRSALIADPALFTDGTRGWRHTWLAEPVQDWLAARPGPHRAPLAELYADGLAPFWEVDLRVVDQDGGWAVRTEGFVAIGGLTAVRPELLTTWANWACQSNRLLYAEASGPLREQLLAAGFTDAGPVCSYHWTPPGTPATTRPVRELLNDPEYRTLWDTVHERLAFRPHPRCFPGITEPPGAVTWNLGAGEADTLQEVLERGLRSVGEPGERLHWLDWNHIGYGFDPDLCGGEGQPEWPGAVYPDGDYYLYLPSDLRFGTFGHPWEATLCVWGTGLVAAVEKELTALLGEPVRRAEVPEVVERWQETARWNLTPATWPVSGQNPPELEKSLLAAGFRRDGDLYRWEPPGSPRAELPLRVVTAQAELDRVWTEVDGRLDFRPSMTEFPGITEPQGAATWSFDGAEAARAVLVRGLRAVALAGEPMYRLDWQHAVHRFAPRRLSDSDWPGLAAPRGDFYFQVTPDLRLGTFEHPWERTLCVWGTALVPLVEAELTALLGEPLRRAG</sequence>
<name>A0ABS5A7J6_9PSEU</name>
<dbReference type="RefSeq" id="WP_158103604.1">
    <property type="nucleotide sequence ID" value="NZ_JAGIOO010000001.1"/>
</dbReference>
<organism evidence="1 2">
    <name type="scientific">Crossiella equi</name>
    <dbReference type="NCBI Taxonomy" id="130796"/>
    <lineage>
        <taxon>Bacteria</taxon>
        <taxon>Bacillati</taxon>
        <taxon>Actinomycetota</taxon>
        <taxon>Actinomycetes</taxon>
        <taxon>Pseudonocardiales</taxon>
        <taxon>Pseudonocardiaceae</taxon>
        <taxon>Crossiella</taxon>
    </lineage>
</organism>
<evidence type="ECO:0000313" key="1">
    <source>
        <dbReference type="EMBL" id="MBP2471670.1"/>
    </source>
</evidence>
<accession>A0ABS5A7J6</accession>
<dbReference type="Pfam" id="PF10898">
    <property type="entry name" value="DUF2716"/>
    <property type="match status" value="2"/>
</dbReference>
<reference evidence="1 2" key="1">
    <citation type="submission" date="2021-03" db="EMBL/GenBank/DDBJ databases">
        <title>Sequencing the genomes of 1000 actinobacteria strains.</title>
        <authorList>
            <person name="Klenk H.-P."/>
        </authorList>
    </citation>
    <scope>NUCLEOTIDE SEQUENCE [LARGE SCALE GENOMIC DNA]</scope>
    <source>
        <strain evidence="1 2">DSM 44580</strain>
    </source>
</reference>